<organism evidence="2">
    <name type="scientific">Rhizophora mucronata</name>
    <name type="common">Asiatic mangrove</name>
    <dbReference type="NCBI Taxonomy" id="61149"/>
    <lineage>
        <taxon>Eukaryota</taxon>
        <taxon>Viridiplantae</taxon>
        <taxon>Streptophyta</taxon>
        <taxon>Embryophyta</taxon>
        <taxon>Tracheophyta</taxon>
        <taxon>Spermatophyta</taxon>
        <taxon>Magnoliopsida</taxon>
        <taxon>eudicotyledons</taxon>
        <taxon>Gunneridae</taxon>
        <taxon>Pentapetalae</taxon>
        <taxon>rosids</taxon>
        <taxon>fabids</taxon>
        <taxon>Malpighiales</taxon>
        <taxon>Rhizophoraceae</taxon>
        <taxon>Rhizophora</taxon>
    </lineage>
</organism>
<proteinExistence type="predicted"/>
<protein>
    <submittedName>
        <fullName evidence="2">Uncharacterized protein</fullName>
    </submittedName>
</protein>
<reference evidence="2" key="1">
    <citation type="submission" date="2018-02" db="EMBL/GenBank/DDBJ databases">
        <title>Rhizophora mucronata_Transcriptome.</title>
        <authorList>
            <person name="Meera S.P."/>
            <person name="Sreeshan A."/>
            <person name="Augustine A."/>
        </authorList>
    </citation>
    <scope>NUCLEOTIDE SEQUENCE</scope>
    <source>
        <tissue evidence="2">Leaf</tissue>
    </source>
</reference>
<feature type="transmembrane region" description="Helical" evidence="1">
    <location>
        <begin position="55"/>
        <end position="73"/>
    </location>
</feature>
<evidence type="ECO:0000256" key="1">
    <source>
        <dbReference type="SAM" id="Phobius"/>
    </source>
</evidence>
<sequence length="74" mass="8615">MVFSLNHGFVSQYDTANKCFICHGCKTSSFNSNFSIKPYQCGGRILLVVPFWGKYYWYFHQCCIVIVLLNYSLL</sequence>
<dbReference type="EMBL" id="GGEC01083610">
    <property type="protein sequence ID" value="MBX64094.1"/>
    <property type="molecule type" value="Transcribed_RNA"/>
</dbReference>
<dbReference type="AlphaFoldDB" id="A0A2P2QAY9"/>
<evidence type="ECO:0000313" key="2">
    <source>
        <dbReference type="EMBL" id="MBX64094.1"/>
    </source>
</evidence>
<keyword evidence="1" id="KW-0472">Membrane</keyword>
<name>A0A2P2QAY9_RHIMU</name>
<accession>A0A2P2QAY9</accession>
<keyword evidence="1" id="KW-0812">Transmembrane</keyword>
<keyword evidence="1" id="KW-1133">Transmembrane helix</keyword>